<dbReference type="Gene3D" id="2.40.30.10">
    <property type="entry name" value="Translation factors"/>
    <property type="match status" value="1"/>
</dbReference>
<dbReference type="InterPro" id="IPR005225">
    <property type="entry name" value="Small_GTP-bd"/>
</dbReference>
<feature type="domain" description="Tr-type G" evidence="2">
    <location>
        <begin position="1"/>
        <end position="180"/>
    </location>
</feature>
<dbReference type="CDD" id="cd04094">
    <property type="entry name" value="eSelB_III"/>
    <property type="match status" value="1"/>
</dbReference>
<evidence type="ECO:0000259" key="2">
    <source>
        <dbReference type="PROSITE" id="PS51722"/>
    </source>
</evidence>
<dbReference type="SUPFAM" id="SSF50447">
    <property type="entry name" value="Translation proteins"/>
    <property type="match status" value="1"/>
</dbReference>
<dbReference type="PRINTS" id="PR00315">
    <property type="entry name" value="ELONGATNFCT"/>
</dbReference>
<gene>
    <name evidence="3" type="ORF">CAUJ_LOCUS270</name>
</gene>
<dbReference type="GO" id="GO:0003924">
    <property type="term" value="F:GTPase activity"/>
    <property type="evidence" value="ECO:0007669"/>
    <property type="project" value="InterPro"/>
</dbReference>
<dbReference type="InterPro" id="IPR049394">
    <property type="entry name" value="eEFSec_C"/>
</dbReference>
<dbReference type="InterPro" id="IPR002942">
    <property type="entry name" value="S4_RNA-bd"/>
</dbReference>
<dbReference type="InterPro" id="IPR027417">
    <property type="entry name" value="P-loop_NTPase"/>
</dbReference>
<evidence type="ECO:0000313" key="3">
    <source>
        <dbReference type="EMBL" id="CAD6184351.1"/>
    </source>
</evidence>
<dbReference type="PROSITE" id="PS50889">
    <property type="entry name" value="S4"/>
    <property type="match status" value="1"/>
</dbReference>
<proteinExistence type="predicted"/>
<accession>A0A8S1GN87</accession>
<sequence>MASLNVGVLGHVDCGKTSLTKRIAEIASTSAFDAHALKGGRKNTLDLGFSSMTISGRRLALIDCPGHAALIRAVLAASTVFDIAIVVVDASNGVQPQTAEHLLLCSIFCPNRIVIVLNKIDLIEKSKIPDVEKQVRKALKAVGVSSDSSIVAMSLNDSHFAQESIEKLKEVLSQMIFEPLRACEKKMILAADHCFNIKGKGVVITGTVLQGILRVNEDLEIPKLQVLRKPKMLETWKQPVEEVRAGERAAVLVSNIDADSFSRTLIASPGSLRSLSRCIASVEPVPFFRSSLLSGTKMHISIGFETVMAECQFLRPQPECPDEFEQLRSMESPCVVQLTFERAVFVADEGNSPCSFLMASRLEQQRKGCRFAFHGRVLKIVDDTTSLKRFTRKCRQGVVERVEGGRRTAICCGMLKKETKIELFKNMIVQLETGEEGRIEGSFGRNGKIRLTFSSALPDSLPSNKKRQKPVEDQRANVSVAMLSQRLVRIVQSRCFSKFSNEANSASTVERAVEFDEDGLPKDYKAKTLKAGSRRLDTFLNRATGKSSSQIEKLIMGGKVRVNEEVHTKKAYNVQKKDIVDVWNKAYQENAVLAHVERTEIVDYEVTEQGYSFQVKSWRNFFGR</sequence>
<dbReference type="PANTHER" id="PTHR43721:SF11">
    <property type="entry name" value="SELENOCYSTEINE-SPECIFIC ELONGATION FACTOR"/>
    <property type="match status" value="1"/>
</dbReference>
<dbReference type="PROSITE" id="PS51722">
    <property type="entry name" value="G_TR_2"/>
    <property type="match status" value="1"/>
</dbReference>
<dbReference type="EMBL" id="CAJGYM010000001">
    <property type="protein sequence ID" value="CAD6184351.1"/>
    <property type="molecule type" value="Genomic_DNA"/>
</dbReference>
<evidence type="ECO:0000313" key="4">
    <source>
        <dbReference type="Proteomes" id="UP000835052"/>
    </source>
</evidence>
<dbReference type="GO" id="GO:0003723">
    <property type="term" value="F:RNA binding"/>
    <property type="evidence" value="ECO:0007669"/>
    <property type="project" value="UniProtKB-KW"/>
</dbReference>
<dbReference type="NCBIfam" id="TIGR00231">
    <property type="entry name" value="small_GTP"/>
    <property type="match status" value="1"/>
</dbReference>
<dbReference type="InterPro" id="IPR000795">
    <property type="entry name" value="T_Tr_GTP-bd_dom"/>
</dbReference>
<evidence type="ECO:0000256" key="1">
    <source>
        <dbReference type="PROSITE-ProRule" id="PRU00182"/>
    </source>
</evidence>
<keyword evidence="1" id="KW-0694">RNA-binding</keyword>
<dbReference type="CDD" id="cd00165">
    <property type="entry name" value="S4"/>
    <property type="match status" value="1"/>
</dbReference>
<dbReference type="Pfam" id="PF21131">
    <property type="entry name" value="eEFSec_4th"/>
    <property type="match status" value="1"/>
</dbReference>
<dbReference type="InterPro" id="IPR050055">
    <property type="entry name" value="EF-Tu_GTPase"/>
</dbReference>
<dbReference type="SUPFAM" id="SSF52540">
    <property type="entry name" value="P-loop containing nucleoside triphosphate hydrolases"/>
    <property type="match status" value="1"/>
</dbReference>
<dbReference type="Gene3D" id="3.40.50.300">
    <property type="entry name" value="P-loop containing nucleotide triphosphate hydrolases"/>
    <property type="match status" value="1"/>
</dbReference>
<dbReference type="Proteomes" id="UP000835052">
    <property type="component" value="Unassembled WGS sequence"/>
</dbReference>
<dbReference type="Pfam" id="PF21208">
    <property type="entry name" value="euk_SelB_III"/>
    <property type="match status" value="1"/>
</dbReference>
<dbReference type="InterPro" id="IPR036986">
    <property type="entry name" value="S4_RNA-bd_sf"/>
</dbReference>
<dbReference type="PANTHER" id="PTHR43721">
    <property type="entry name" value="ELONGATION FACTOR TU-RELATED"/>
    <property type="match status" value="1"/>
</dbReference>
<dbReference type="SUPFAM" id="SSF55174">
    <property type="entry name" value="Alpha-L RNA-binding motif"/>
    <property type="match status" value="1"/>
</dbReference>
<dbReference type="Pfam" id="PF01479">
    <property type="entry name" value="S4"/>
    <property type="match status" value="1"/>
</dbReference>
<dbReference type="GO" id="GO:0001514">
    <property type="term" value="P:selenocysteine incorporation"/>
    <property type="evidence" value="ECO:0007669"/>
    <property type="project" value="TreeGrafter"/>
</dbReference>
<dbReference type="Gene3D" id="3.10.290.10">
    <property type="entry name" value="RNA-binding S4 domain"/>
    <property type="match status" value="1"/>
</dbReference>
<dbReference type="SMART" id="SM00363">
    <property type="entry name" value="S4"/>
    <property type="match status" value="1"/>
</dbReference>
<dbReference type="AlphaFoldDB" id="A0A8S1GN87"/>
<reference evidence="3" key="1">
    <citation type="submission" date="2020-10" db="EMBL/GenBank/DDBJ databases">
        <authorList>
            <person name="Kikuchi T."/>
        </authorList>
    </citation>
    <scope>NUCLEOTIDE SEQUENCE</scope>
    <source>
        <strain evidence="3">NKZ352</strain>
    </source>
</reference>
<comment type="caution">
    <text evidence="3">The sequence shown here is derived from an EMBL/GenBank/DDBJ whole genome shotgun (WGS) entry which is preliminary data.</text>
</comment>
<dbReference type="GO" id="GO:0005525">
    <property type="term" value="F:GTP binding"/>
    <property type="evidence" value="ECO:0007669"/>
    <property type="project" value="InterPro"/>
</dbReference>
<dbReference type="InterPro" id="IPR049393">
    <property type="entry name" value="eEFSec_III"/>
</dbReference>
<dbReference type="Pfam" id="PF00009">
    <property type="entry name" value="GTP_EFTU"/>
    <property type="match status" value="1"/>
</dbReference>
<dbReference type="InterPro" id="IPR009000">
    <property type="entry name" value="Transl_B-barrel_sf"/>
</dbReference>
<organism evidence="3 4">
    <name type="scientific">Caenorhabditis auriculariae</name>
    <dbReference type="NCBI Taxonomy" id="2777116"/>
    <lineage>
        <taxon>Eukaryota</taxon>
        <taxon>Metazoa</taxon>
        <taxon>Ecdysozoa</taxon>
        <taxon>Nematoda</taxon>
        <taxon>Chromadorea</taxon>
        <taxon>Rhabditida</taxon>
        <taxon>Rhabditina</taxon>
        <taxon>Rhabditomorpha</taxon>
        <taxon>Rhabditoidea</taxon>
        <taxon>Rhabditidae</taxon>
        <taxon>Peloderinae</taxon>
        <taxon>Caenorhabditis</taxon>
    </lineage>
</organism>
<dbReference type="GO" id="GO:0003746">
    <property type="term" value="F:translation elongation factor activity"/>
    <property type="evidence" value="ECO:0007669"/>
    <property type="project" value="TreeGrafter"/>
</dbReference>
<protein>
    <recommendedName>
        <fullName evidence="2">Tr-type G domain-containing protein</fullName>
    </recommendedName>
</protein>
<name>A0A8S1GN87_9PELO</name>
<keyword evidence="4" id="KW-1185">Reference proteome</keyword>
<dbReference type="OrthoDB" id="2067at2759"/>